<dbReference type="InterPro" id="IPR003423">
    <property type="entry name" value="OMP_efflux"/>
</dbReference>
<dbReference type="NCBIfam" id="TIGR01845">
    <property type="entry name" value="outer_NodT"/>
    <property type="match status" value="1"/>
</dbReference>
<dbReference type="OrthoDB" id="7181739at2"/>
<keyword evidence="2" id="KW-0472">Membrane</keyword>
<dbReference type="Proteomes" id="UP000470384">
    <property type="component" value="Unassembled WGS sequence"/>
</dbReference>
<evidence type="ECO:0000256" key="1">
    <source>
        <dbReference type="ARBA" id="ARBA00007613"/>
    </source>
</evidence>
<keyword evidence="4" id="KW-1185">Reference proteome</keyword>
<dbReference type="InterPro" id="IPR010131">
    <property type="entry name" value="MdtP/NodT-like"/>
</dbReference>
<dbReference type="GO" id="GO:0005886">
    <property type="term" value="C:plasma membrane"/>
    <property type="evidence" value="ECO:0007669"/>
    <property type="project" value="UniProtKB-SubCell"/>
</dbReference>
<keyword evidence="2" id="KW-0812">Transmembrane</keyword>
<gene>
    <name evidence="3" type="ORF">GTQ45_01175</name>
</gene>
<dbReference type="PANTHER" id="PTHR30203">
    <property type="entry name" value="OUTER MEMBRANE CATION EFFLUX PROTEIN"/>
    <property type="match status" value="1"/>
</dbReference>
<keyword evidence="2" id="KW-0564">Palmitate</keyword>
<dbReference type="GO" id="GO:0015562">
    <property type="term" value="F:efflux transmembrane transporter activity"/>
    <property type="evidence" value="ECO:0007669"/>
    <property type="project" value="InterPro"/>
</dbReference>
<sequence>MLGTVGLAACSFSPDVPQSPVVQSPKAQAEFVTAEVAPVNASTPDARWWRLYDNAELDGYVARALEQNNDLKAALANLDRVLAALGESRADFFPSTDISAGVTYERDERGIVTSPRNDEDLTYNSGFSLSYEIDLFGRVRNGVDAARADAEAAAASLQAARITVAGETARAYADICAANQQIAVTENTLDLQARTVDLTRQLTEGGQGTTLDIARARVNVENTRASLPRLRAARENARFRLATLVGTPPAEMVEAAAECMSSPIVASTIPVGDGAGLIARRPDVQEAEKTLAASAARVGVATAELYPRITLGGSVDVTALQVASLKEDGAVGFNFGPLISWSFPNQTAARARIRAAEATMAEALARFDQAVLVALQETETALQNYAAELERQAALKQARDVAAQSARMARERYELGADDFITVLDAERTLAEADITLAQSQASTTQFQIELFRALGGTWDAADISTAGI</sequence>
<dbReference type="Gene3D" id="2.20.200.10">
    <property type="entry name" value="Outer membrane efflux proteins (OEP)"/>
    <property type="match status" value="1"/>
</dbReference>
<comment type="subcellular location">
    <subcellularLocation>
        <location evidence="2">Cell membrane</location>
        <topology evidence="2">Lipid-anchor</topology>
    </subcellularLocation>
</comment>
<dbReference type="Pfam" id="PF02321">
    <property type="entry name" value="OEP"/>
    <property type="match status" value="2"/>
</dbReference>
<comment type="caution">
    <text evidence="3">The sequence shown here is derived from an EMBL/GenBank/DDBJ whole genome shotgun (WGS) entry which is preliminary data.</text>
</comment>
<comment type="similarity">
    <text evidence="1 2">Belongs to the outer membrane factor (OMF) (TC 1.B.17) family.</text>
</comment>
<keyword evidence="2" id="KW-1134">Transmembrane beta strand</keyword>
<reference evidence="3 4" key="1">
    <citation type="journal article" date="2016" name="Int. J. Syst. Evol. Microbiol.">
        <title>Pyruvatibacter mobilis gen. nov., sp. nov., a marine bacterium from the culture broth of Picochlorum sp. 122.</title>
        <authorList>
            <person name="Wang G."/>
            <person name="Tang M."/>
            <person name="Wu H."/>
            <person name="Dai S."/>
            <person name="Li T."/>
            <person name="Chen C."/>
            <person name="He H."/>
            <person name="Fan J."/>
            <person name="Xiang W."/>
            <person name="Li X."/>
        </authorList>
    </citation>
    <scope>NUCLEOTIDE SEQUENCE [LARGE SCALE GENOMIC DNA]</scope>
    <source>
        <strain evidence="3 4">GYP-11</strain>
    </source>
</reference>
<dbReference type="PANTHER" id="PTHR30203:SF21">
    <property type="entry name" value="OUTER MEMBRANE COMPONENT OF MULTIDRUG EFFLUX PUMP-RELATED"/>
    <property type="match status" value="1"/>
</dbReference>
<dbReference type="Gene3D" id="1.20.1600.10">
    <property type="entry name" value="Outer membrane efflux proteins (OEP)"/>
    <property type="match status" value="1"/>
</dbReference>
<keyword evidence="2" id="KW-0449">Lipoprotein</keyword>
<organism evidence="3 4">
    <name type="scientific">Pyruvatibacter mobilis</name>
    <dbReference type="NCBI Taxonomy" id="1712261"/>
    <lineage>
        <taxon>Bacteria</taxon>
        <taxon>Pseudomonadati</taxon>
        <taxon>Pseudomonadota</taxon>
        <taxon>Alphaproteobacteria</taxon>
        <taxon>Hyphomicrobiales</taxon>
        <taxon>Parvibaculaceae</taxon>
        <taxon>Pyruvatibacter</taxon>
    </lineage>
</organism>
<protein>
    <submittedName>
        <fullName evidence="3">Efflux transporter outer membrane subunit</fullName>
    </submittedName>
</protein>
<dbReference type="AlphaFoldDB" id="A0A845Q7K6"/>
<accession>A0A845Q7K6</accession>
<proteinExistence type="inferred from homology"/>
<name>A0A845Q7K6_9HYPH</name>
<evidence type="ECO:0000313" key="3">
    <source>
        <dbReference type="EMBL" id="NBG94339.1"/>
    </source>
</evidence>
<evidence type="ECO:0000313" key="4">
    <source>
        <dbReference type="Proteomes" id="UP000470384"/>
    </source>
</evidence>
<evidence type="ECO:0000256" key="2">
    <source>
        <dbReference type="RuleBase" id="RU362097"/>
    </source>
</evidence>
<dbReference type="EMBL" id="WXYQ01000001">
    <property type="protein sequence ID" value="NBG94339.1"/>
    <property type="molecule type" value="Genomic_DNA"/>
</dbReference>
<dbReference type="SUPFAM" id="SSF56954">
    <property type="entry name" value="Outer membrane efflux proteins (OEP)"/>
    <property type="match status" value="1"/>
</dbReference>